<feature type="transmembrane region" description="Helical" evidence="7">
    <location>
        <begin position="390"/>
        <end position="409"/>
    </location>
</feature>
<feature type="transmembrane region" description="Helical" evidence="7">
    <location>
        <begin position="786"/>
        <end position="809"/>
    </location>
</feature>
<evidence type="ECO:0000256" key="5">
    <source>
        <dbReference type="ARBA" id="ARBA00023136"/>
    </source>
</evidence>
<feature type="transmembrane region" description="Helical" evidence="7">
    <location>
        <begin position="739"/>
        <end position="766"/>
    </location>
</feature>
<keyword evidence="5 7" id="KW-0472">Membrane</keyword>
<dbReference type="GO" id="GO:0022857">
    <property type="term" value="F:transmembrane transporter activity"/>
    <property type="evidence" value="ECO:0007669"/>
    <property type="project" value="TreeGrafter"/>
</dbReference>
<evidence type="ECO:0000256" key="7">
    <source>
        <dbReference type="SAM" id="Phobius"/>
    </source>
</evidence>
<proteinExistence type="inferred from homology"/>
<keyword evidence="4 7" id="KW-1133">Transmembrane helix</keyword>
<evidence type="ECO:0000256" key="3">
    <source>
        <dbReference type="ARBA" id="ARBA00022692"/>
    </source>
</evidence>
<name>A0A841G444_9ACTN</name>
<comment type="similarity">
    <text evidence="6">Belongs to the ABC-4 integral membrane protein family.</text>
</comment>
<protein>
    <submittedName>
        <fullName evidence="9">Putative ABC transport system permease protein</fullName>
    </submittedName>
</protein>
<feature type="transmembrane region" description="Helical" evidence="7">
    <location>
        <begin position="299"/>
        <end position="322"/>
    </location>
</feature>
<organism evidence="9 10">
    <name type="scientific">Phytomonospora endophytica</name>
    <dbReference type="NCBI Taxonomy" id="714109"/>
    <lineage>
        <taxon>Bacteria</taxon>
        <taxon>Bacillati</taxon>
        <taxon>Actinomycetota</taxon>
        <taxon>Actinomycetes</taxon>
        <taxon>Micromonosporales</taxon>
        <taxon>Micromonosporaceae</taxon>
        <taxon>Phytomonospora</taxon>
    </lineage>
</organism>
<feature type="transmembrane region" description="Helical" evidence="7">
    <location>
        <begin position="342"/>
        <end position="362"/>
    </location>
</feature>
<evidence type="ECO:0000313" key="9">
    <source>
        <dbReference type="EMBL" id="MBB6039479.1"/>
    </source>
</evidence>
<keyword evidence="3 7" id="KW-0812">Transmembrane</keyword>
<feature type="transmembrane region" description="Helical" evidence="7">
    <location>
        <begin position="694"/>
        <end position="718"/>
    </location>
</feature>
<dbReference type="GO" id="GO:0005886">
    <property type="term" value="C:plasma membrane"/>
    <property type="evidence" value="ECO:0007669"/>
    <property type="project" value="UniProtKB-SubCell"/>
</dbReference>
<gene>
    <name evidence="9" type="ORF">HNR73_007374</name>
</gene>
<feature type="domain" description="ABC3 transporter permease C-terminal" evidence="8">
    <location>
        <begin position="698"/>
        <end position="806"/>
    </location>
</feature>
<evidence type="ECO:0000313" key="10">
    <source>
        <dbReference type="Proteomes" id="UP000548476"/>
    </source>
</evidence>
<keyword evidence="2" id="KW-1003">Cell membrane</keyword>
<accession>A0A841G444</accession>
<dbReference type="RefSeq" id="WP_184792556.1">
    <property type="nucleotide sequence ID" value="NZ_BONT01000084.1"/>
</dbReference>
<evidence type="ECO:0000256" key="4">
    <source>
        <dbReference type="ARBA" id="ARBA00022989"/>
    </source>
</evidence>
<dbReference type="AlphaFoldDB" id="A0A841G444"/>
<evidence type="ECO:0000256" key="6">
    <source>
        <dbReference type="ARBA" id="ARBA00038076"/>
    </source>
</evidence>
<comment type="caution">
    <text evidence="9">The sequence shown here is derived from an EMBL/GenBank/DDBJ whole genome shotgun (WGS) entry which is preliminary data.</text>
</comment>
<feature type="domain" description="ABC3 transporter permease C-terminal" evidence="8">
    <location>
        <begin position="251"/>
        <end position="369"/>
    </location>
</feature>
<evidence type="ECO:0000256" key="1">
    <source>
        <dbReference type="ARBA" id="ARBA00004651"/>
    </source>
</evidence>
<keyword evidence="10" id="KW-1185">Reference proteome</keyword>
<dbReference type="Proteomes" id="UP000548476">
    <property type="component" value="Unassembled WGS sequence"/>
</dbReference>
<feature type="transmembrane region" description="Helical" evidence="7">
    <location>
        <begin position="473"/>
        <end position="494"/>
    </location>
</feature>
<sequence>MLTSPFTLLAMAWRGLRSRWMTFAATFLALALGVGLVAAMGQVLTGTFSAPERAPVRYANAPVVVRALAELSVETSHDTETTPLPGEHALSAGLLDRLATLGAVTVDRVFELGAPGGTATGRPWPSARFSGTELLSGRAPKVDDEIVLATGAGALGEHVTVYTPQGPRAYLVTGLAASAGEDPGVYFTDAEAARLQPVAGLAVVDGPAAAVRDLVGTEAEVFSGGELRLLDPATARDEQALIAANSLVGTAGGIAAFVSVFVVASTFAFAVGQRRREFALLRAAGATPRQVRRTVMAEATLLGLAGSAAGCVVGDAGGPRMAAWLRELGMAPPWFTVGSSPAPFYIAFAVGVVVAWCGAWSASRRAGGIAPTEALRETHVQARRLSPLRALFGAAALLGALLMLIQPLLEGPATLLKRKQYTPLVLMLLVALAALAPLLTGPIARLVTWPLSRLRGATGMLARESALATSGRTAATAAPILLTVGLAICLLGAVGTVDGARTEEETARVTAGYLVLPEQAPALTEAMATAARDVPGAEVSVTRETVLFDVEEDTALLRRQARAVDPAAFGTALAPPVLEGSPGELDDSTIVVDTEWGRELGEEVAIWRADGSPVTLRVVAVIREGAGGNGAYVTPANAPGAEVGELFVSAAPGHDPAVVAADLRAGLAPLGATAVSHQDWAASRRAASGGVTALGMRVVLGIALAYTGLFIAGTLAMATRDRRPERRLLRLAGASGRQVLAVLAVETLVVLLVGTVLAALAGGLVLGGMSLALLLLTGTGAIVVPWGAVALVVGACGVVALGSALTVAVPGLSRP</sequence>
<dbReference type="InterPro" id="IPR050250">
    <property type="entry name" value="Macrolide_Exporter_MacB"/>
</dbReference>
<evidence type="ECO:0000259" key="8">
    <source>
        <dbReference type="Pfam" id="PF02687"/>
    </source>
</evidence>
<dbReference type="PANTHER" id="PTHR30572:SF4">
    <property type="entry name" value="ABC TRANSPORTER PERMEASE YTRF"/>
    <property type="match status" value="1"/>
</dbReference>
<dbReference type="Pfam" id="PF02687">
    <property type="entry name" value="FtsX"/>
    <property type="match status" value="2"/>
</dbReference>
<comment type="subcellular location">
    <subcellularLocation>
        <location evidence="1">Cell membrane</location>
        <topology evidence="1">Multi-pass membrane protein</topology>
    </subcellularLocation>
</comment>
<reference evidence="9 10" key="1">
    <citation type="submission" date="2020-08" db="EMBL/GenBank/DDBJ databases">
        <title>Genomic Encyclopedia of Type Strains, Phase IV (KMG-IV): sequencing the most valuable type-strain genomes for metagenomic binning, comparative biology and taxonomic classification.</title>
        <authorList>
            <person name="Goeker M."/>
        </authorList>
    </citation>
    <scope>NUCLEOTIDE SEQUENCE [LARGE SCALE GENOMIC DNA]</scope>
    <source>
        <strain evidence="9 10">YIM 65646</strain>
    </source>
</reference>
<dbReference type="EMBL" id="JACHGT010000022">
    <property type="protein sequence ID" value="MBB6039479.1"/>
    <property type="molecule type" value="Genomic_DNA"/>
</dbReference>
<feature type="transmembrane region" description="Helical" evidence="7">
    <location>
        <begin position="247"/>
        <end position="272"/>
    </location>
</feature>
<evidence type="ECO:0000256" key="2">
    <source>
        <dbReference type="ARBA" id="ARBA00022475"/>
    </source>
</evidence>
<dbReference type="PANTHER" id="PTHR30572">
    <property type="entry name" value="MEMBRANE COMPONENT OF TRANSPORTER-RELATED"/>
    <property type="match status" value="1"/>
</dbReference>
<dbReference type="InterPro" id="IPR003838">
    <property type="entry name" value="ABC3_permease_C"/>
</dbReference>
<feature type="transmembrane region" description="Helical" evidence="7">
    <location>
        <begin position="421"/>
        <end position="444"/>
    </location>
</feature>